<evidence type="ECO:0000313" key="13">
    <source>
        <dbReference type="EMBL" id="KAK6158360.1"/>
    </source>
</evidence>
<keyword evidence="5 11" id="KW-0812">Transmembrane</keyword>
<feature type="transmembrane region" description="Helical" evidence="11">
    <location>
        <begin position="772"/>
        <end position="793"/>
    </location>
</feature>
<accession>A0ABR0XGU1</accession>
<evidence type="ECO:0000313" key="14">
    <source>
        <dbReference type="Proteomes" id="UP001318860"/>
    </source>
</evidence>
<keyword evidence="7" id="KW-0677">Repeat</keyword>
<dbReference type="InterPro" id="IPR001611">
    <property type="entry name" value="Leu-rich_rpt"/>
</dbReference>
<comment type="caution">
    <text evidence="13">The sequence shown here is derived from an EMBL/GenBank/DDBJ whole genome shotgun (WGS) entry which is preliminary data.</text>
</comment>
<sequence length="815" mass="90774">MKHLQHLNLSTANFVGVVPHQLGNLSSLRVLDLSGAGSLIVDDLMWATNLSLLEHLDMSFVDLSGTKDLIKVLNMLPSLVDLRMSQSQLANTNLPHACVNSTLLTNVEYLDLSRNSFDEEFPYFLHNMTSLRFLDLSYNQFNFSEFLGVRDKCQLKSLNLMYNHFYGDISGDFKNLSGCWSHNLERLSLGCNDFYGRVPEELGELRQLTYFDLSATYISGLIPLSLGKLSALTELYIDSNRLSGPIPSSLGNLRSLRVLNLQVNQLSGEIPISLGQLSNLQTIDISYNLFKSILSEAHFAKLSKLEYFYGASNMIKFRVGYDWAPPFQLKELVMRSSKIGGQFPTWLQTQKALIKLDLSNCSITGMLPKWLHTINLTELDLSHNHIEGPIPVLASSLTTLHLSDNMMNRLPSNIGDKMPFLIDLNLAQNFINGSIPNSLCEMKALQNLDLSKNHLSGNLPDCWHNFDSLRVARLSSNKLSGVIPNSIGGAYSLQWLHLNNNSLTGQLPSTLKNCTMLNVLDVGDNILSGELPEWIGKHLLDLAVLRLRNNRFNGKIPSVYCQPFQLQIIDLANNNLTGNIPHCFGNLLGMLKDESTDGRLIDAEWLHESLSEVMKGARLEYTTTSNYVVNLDLSSNHLVGEIPSELTNLTGLIGLNLSHNYLVGKIPGKIGDLKSLESLDLSNNILPGTIPDSLSKLTSLSRLNLSYNNLSGQIPTGPQLQTFEDPSTYEGNPRLCGAPLLKKCHNINKGPPKVENHAAEDDDGDKIEKFCLYAVIIGGFTTGFWGYIGVLFLKMRWRQALFRYIDTVIGKMLGR</sequence>
<dbReference type="Pfam" id="PF13855">
    <property type="entry name" value="LRR_8"/>
    <property type="match status" value="2"/>
</dbReference>
<evidence type="ECO:0000256" key="6">
    <source>
        <dbReference type="ARBA" id="ARBA00022729"/>
    </source>
</evidence>
<protein>
    <recommendedName>
        <fullName evidence="12">Disease resistance R13L4/SHOC-2-like LRR domain-containing protein</fullName>
    </recommendedName>
</protein>
<name>A0ABR0XGU1_REHGL</name>
<dbReference type="PANTHER" id="PTHR48063">
    <property type="entry name" value="LRR RECEPTOR-LIKE KINASE"/>
    <property type="match status" value="1"/>
</dbReference>
<comment type="similarity">
    <text evidence="2">Belongs to the RLP family.</text>
</comment>
<dbReference type="Gene3D" id="3.80.10.10">
    <property type="entry name" value="Ribonuclease Inhibitor"/>
    <property type="match status" value="3"/>
</dbReference>
<organism evidence="13 14">
    <name type="scientific">Rehmannia glutinosa</name>
    <name type="common">Chinese foxglove</name>
    <dbReference type="NCBI Taxonomy" id="99300"/>
    <lineage>
        <taxon>Eukaryota</taxon>
        <taxon>Viridiplantae</taxon>
        <taxon>Streptophyta</taxon>
        <taxon>Embryophyta</taxon>
        <taxon>Tracheophyta</taxon>
        <taxon>Spermatophyta</taxon>
        <taxon>Magnoliopsida</taxon>
        <taxon>eudicotyledons</taxon>
        <taxon>Gunneridae</taxon>
        <taxon>Pentapetalae</taxon>
        <taxon>asterids</taxon>
        <taxon>lamiids</taxon>
        <taxon>Lamiales</taxon>
        <taxon>Orobanchaceae</taxon>
        <taxon>Rehmannieae</taxon>
        <taxon>Rehmannia</taxon>
    </lineage>
</organism>
<evidence type="ECO:0000256" key="5">
    <source>
        <dbReference type="ARBA" id="ARBA00022692"/>
    </source>
</evidence>
<dbReference type="PROSITE" id="PS51450">
    <property type="entry name" value="LRR"/>
    <property type="match status" value="1"/>
</dbReference>
<dbReference type="InterPro" id="IPR046956">
    <property type="entry name" value="RLP23-like"/>
</dbReference>
<evidence type="ECO:0000256" key="10">
    <source>
        <dbReference type="ARBA" id="ARBA00023180"/>
    </source>
</evidence>
<dbReference type="SMART" id="SM00369">
    <property type="entry name" value="LRR_TYP"/>
    <property type="match status" value="8"/>
</dbReference>
<keyword evidence="4" id="KW-0433">Leucine-rich repeat</keyword>
<dbReference type="Pfam" id="PF00560">
    <property type="entry name" value="LRR_1"/>
    <property type="match status" value="6"/>
</dbReference>
<dbReference type="InterPro" id="IPR003591">
    <property type="entry name" value="Leu-rich_rpt_typical-subtyp"/>
</dbReference>
<feature type="domain" description="Disease resistance R13L4/SHOC-2-like LRR" evidence="12">
    <location>
        <begin position="196"/>
        <end position="357"/>
    </location>
</feature>
<dbReference type="PRINTS" id="PR00019">
    <property type="entry name" value="LEURICHRPT"/>
</dbReference>
<evidence type="ECO:0000256" key="2">
    <source>
        <dbReference type="ARBA" id="ARBA00009592"/>
    </source>
</evidence>
<keyword evidence="8 11" id="KW-1133">Transmembrane helix</keyword>
<evidence type="ECO:0000256" key="8">
    <source>
        <dbReference type="ARBA" id="ARBA00022989"/>
    </source>
</evidence>
<reference evidence="13 14" key="1">
    <citation type="journal article" date="2021" name="Comput. Struct. Biotechnol. J.">
        <title>De novo genome assembly of the potent medicinal plant Rehmannia glutinosa using nanopore technology.</title>
        <authorList>
            <person name="Ma L."/>
            <person name="Dong C."/>
            <person name="Song C."/>
            <person name="Wang X."/>
            <person name="Zheng X."/>
            <person name="Niu Y."/>
            <person name="Chen S."/>
            <person name="Feng W."/>
        </authorList>
    </citation>
    <scope>NUCLEOTIDE SEQUENCE [LARGE SCALE GENOMIC DNA]</scope>
    <source>
        <strain evidence="13">DH-2019</strain>
    </source>
</reference>
<dbReference type="PANTHER" id="PTHR48063:SF112">
    <property type="entry name" value="RECEPTOR LIKE PROTEIN 30-LIKE"/>
    <property type="match status" value="1"/>
</dbReference>
<dbReference type="InterPro" id="IPR055414">
    <property type="entry name" value="LRR_R13L4/SHOC2-like"/>
</dbReference>
<dbReference type="Proteomes" id="UP001318860">
    <property type="component" value="Unassembled WGS sequence"/>
</dbReference>
<evidence type="ECO:0000256" key="1">
    <source>
        <dbReference type="ARBA" id="ARBA00004251"/>
    </source>
</evidence>
<dbReference type="InterPro" id="IPR032675">
    <property type="entry name" value="LRR_dom_sf"/>
</dbReference>
<evidence type="ECO:0000256" key="9">
    <source>
        <dbReference type="ARBA" id="ARBA00023136"/>
    </source>
</evidence>
<keyword evidence="6" id="KW-0732">Signal</keyword>
<evidence type="ECO:0000256" key="11">
    <source>
        <dbReference type="SAM" id="Phobius"/>
    </source>
</evidence>
<dbReference type="EMBL" id="JABTTQ020000004">
    <property type="protein sequence ID" value="KAK6158360.1"/>
    <property type="molecule type" value="Genomic_DNA"/>
</dbReference>
<evidence type="ECO:0000256" key="4">
    <source>
        <dbReference type="ARBA" id="ARBA00022614"/>
    </source>
</evidence>
<proteinExistence type="inferred from homology"/>
<comment type="subcellular location">
    <subcellularLocation>
        <location evidence="1">Cell membrane</location>
        <topology evidence="1">Single-pass type I membrane protein</topology>
    </subcellularLocation>
</comment>
<keyword evidence="9 11" id="KW-0472">Membrane</keyword>
<gene>
    <name evidence="13" type="ORF">DH2020_005674</name>
</gene>
<dbReference type="SUPFAM" id="SSF52047">
    <property type="entry name" value="RNI-like"/>
    <property type="match status" value="2"/>
</dbReference>
<evidence type="ECO:0000256" key="3">
    <source>
        <dbReference type="ARBA" id="ARBA00022475"/>
    </source>
</evidence>
<evidence type="ECO:0000259" key="12">
    <source>
        <dbReference type="Pfam" id="PF23598"/>
    </source>
</evidence>
<keyword evidence="10" id="KW-0325">Glycoprotein</keyword>
<dbReference type="SUPFAM" id="SSF52058">
    <property type="entry name" value="L domain-like"/>
    <property type="match status" value="1"/>
</dbReference>
<evidence type="ECO:0000256" key="7">
    <source>
        <dbReference type="ARBA" id="ARBA00022737"/>
    </source>
</evidence>
<dbReference type="Pfam" id="PF23598">
    <property type="entry name" value="LRR_14"/>
    <property type="match status" value="1"/>
</dbReference>
<keyword evidence="3" id="KW-1003">Cell membrane</keyword>
<keyword evidence="14" id="KW-1185">Reference proteome</keyword>